<sequence length="384" mass="42055">MGPLQKYTALMALLLFAAPSGSALAQVREDRGHPSEHGPPYQALRFPEDYGRKDATVKLDDGTKISWYVLDSTILWPRDNTVGDAWTSFNTPTNNKNNPGPTIDRHLSDPILRGAIDLHAHHGPDSYPRYGDAFEVAKLMQERGMRGAVFKNHWQETASIAFLVRKYAVPGTGFLAFGAVCMDTPEGGVNPNAIRYMSDVQGGFGAIVWMPTHDSEHEVQTLKQARPYVRVSDNGKLLPEVFEVLDLIKERNLTLATGHVSADEMMLIVKAARKRGITKIIITHANLGAQYTDPTIDQLQEVVAKGAVVEFVSGQTAQAAIIDKIRKLGPQNVLISSDSGLPGTNHTDALVTAIQRLRTAGFKEADLKRMFQDNPAKAIGLPVL</sequence>
<dbReference type="SUPFAM" id="SSF51556">
    <property type="entry name" value="Metallo-dependent hydrolases"/>
    <property type="match status" value="1"/>
</dbReference>
<keyword evidence="3" id="KW-1185">Reference proteome</keyword>
<evidence type="ECO:0000313" key="3">
    <source>
        <dbReference type="Proteomes" id="UP000002257"/>
    </source>
</evidence>
<gene>
    <name evidence="2" type="ordered locus">Msil_1295</name>
</gene>
<keyword evidence="1" id="KW-0732">Signal</keyword>
<dbReference type="OrthoDB" id="9789440at2"/>
<dbReference type="RefSeq" id="WP_012590332.1">
    <property type="nucleotide sequence ID" value="NC_011666.1"/>
</dbReference>
<dbReference type="InterPro" id="IPR046249">
    <property type="entry name" value="DUF6282"/>
</dbReference>
<keyword evidence="2" id="KW-0378">Hydrolase</keyword>
<dbReference type="eggNOG" id="COG1228">
    <property type="taxonomic scope" value="Bacteria"/>
</dbReference>
<evidence type="ECO:0000313" key="2">
    <source>
        <dbReference type="EMBL" id="ACK50262.1"/>
    </source>
</evidence>
<dbReference type="Pfam" id="PF19799">
    <property type="entry name" value="DUF6282"/>
    <property type="match status" value="1"/>
</dbReference>
<dbReference type="Gene3D" id="3.20.20.140">
    <property type="entry name" value="Metal-dependent hydrolases"/>
    <property type="match status" value="1"/>
</dbReference>
<dbReference type="GO" id="GO:0016787">
    <property type="term" value="F:hydrolase activity"/>
    <property type="evidence" value="ECO:0007669"/>
    <property type="project" value="UniProtKB-KW"/>
</dbReference>
<dbReference type="KEGG" id="msl:Msil_1295"/>
<accession>B8ER78</accession>
<evidence type="ECO:0000256" key="1">
    <source>
        <dbReference type="SAM" id="SignalP"/>
    </source>
</evidence>
<name>B8ER78_METSB</name>
<organism evidence="2 3">
    <name type="scientific">Methylocella silvestris (strain DSM 15510 / CIP 108128 / LMG 27833 / NCIMB 13906 / BL2)</name>
    <dbReference type="NCBI Taxonomy" id="395965"/>
    <lineage>
        <taxon>Bacteria</taxon>
        <taxon>Pseudomonadati</taxon>
        <taxon>Pseudomonadota</taxon>
        <taxon>Alphaproteobacteria</taxon>
        <taxon>Hyphomicrobiales</taxon>
        <taxon>Beijerinckiaceae</taxon>
        <taxon>Methylocella</taxon>
    </lineage>
</organism>
<dbReference type="AlphaFoldDB" id="B8ER78"/>
<feature type="chain" id="PRO_5002871605" evidence="1">
    <location>
        <begin position="26"/>
        <end position="384"/>
    </location>
</feature>
<protein>
    <submittedName>
        <fullName evidence="2">Amidohydrolase 2</fullName>
    </submittedName>
</protein>
<dbReference type="EMBL" id="CP001280">
    <property type="protein sequence ID" value="ACK50262.1"/>
    <property type="molecule type" value="Genomic_DNA"/>
</dbReference>
<feature type="signal peptide" evidence="1">
    <location>
        <begin position="1"/>
        <end position="25"/>
    </location>
</feature>
<dbReference type="InterPro" id="IPR032466">
    <property type="entry name" value="Metal_Hydrolase"/>
</dbReference>
<reference evidence="2 3" key="1">
    <citation type="journal article" date="2010" name="J. Bacteriol.">
        <title>Complete genome sequence of the aerobic facultative methanotroph Methylocella silvestris BL2.</title>
        <authorList>
            <person name="Chen Y."/>
            <person name="Crombie A."/>
            <person name="Rahman M.T."/>
            <person name="Dedysh S.N."/>
            <person name="Liesack W."/>
            <person name="Stott M.B."/>
            <person name="Alam M."/>
            <person name="Theisen A.R."/>
            <person name="Murrell J.C."/>
            <person name="Dunfield P.F."/>
        </authorList>
    </citation>
    <scope>NUCLEOTIDE SEQUENCE [LARGE SCALE GENOMIC DNA]</scope>
    <source>
        <strain evidence="3">DSM 15510 / CIP 108128 / LMG 27833 / NCIMB 13906 / BL2</strain>
    </source>
</reference>
<proteinExistence type="predicted"/>
<dbReference type="Proteomes" id="UP000002257">
    <property type="component" value="Chromosome"/>
</dbReference>
<dbReference type="HOGENOM" id="CLU_060721_1_0_5"/>